<sequence length="204" mass="21925">MFYETHENDHGLRHDPFKALVSPRPIGWIGTLSADGAPNLAPYSYFNAIGDGPKMVMFASDGRKDTVTNVEATGEFSASLASRVHAEKVNASSVNAPAHIDEFQYAGLTAAPGKLIDAPHVREAFAALECKVVDIFSPKTLSGGISDYILVIGQVVGIHIDEAVIKDGRIDMAKAAPLARLGYRDYSDGAATFEMTRPTWDEDG</sequence>
<dbReference type="Pfam" id="PF01613">
    <property type="entry name" value="Flavin_Reduct"/>
    <property type="match status" value="1"/>
</dbReference>
<dbReference type="PANTHER" id="PTHR43812">
    <property type="entry name" value="BLR2425 PROTEIN"/>
    <property type="match status" value="1"/>
</dbReference>
<dbReference type="SUPFAM" id="SSF50475">
    <property type="entry name" value="FMN-binding split barrel"/>
    <property type="match status" value="1"/>
</dbReference>
<dbReference type="PANTHER" id="PTHR43812:SF2">
    <property type="entry name" value="FLAVIN REDUCTASE LIKE DOMAIN-CONTAINING PROTEIN"/>
    <property type="match status" value="1"/>
</dbReference>
<dbReference type="InterPro" id="IPR002563">
    <property type="entry name" value="Flavin_Rdtase-like_dom"/>
</dbReference>
<evidence type="ECO:0000259" key="1">
    <source>
        <dbReference type="SMART" id="SM00903"/>
    </source>
</evidence>
<dbReference type="SMART" id="SM00903">
    <property type="entry name" value="Flavin_Reduct"/>
    <property type="match status" value="1"/>
</dbReference>
<dbReference type="Proteomes" id="UP001148313">
    <property type="component" value="Unassembled WGS sequence"/>
</dbReference>
<evidence type="ECO:0000313" key="3">
    <source>
        <dbReference type="Proteomes" id="UP001148313"/>
    </source>
</evidence>
<dbReference type="RefSeq" id="WP_271091590.1">
    <property type="nucleotide sequence ID" value="NZ_JAPJZH010000015.1"/>
</dbReference>
<dbReference type="EMBL" id="JAPJZH010000015">
    <property type="protein sequence ID" value="MDA4847751.1"/>
    <property type="molecule type" value="Genomic_DNA"/>
</dbReference>
<accession>A0ABT4VSV1</accession>
<dbReference type="InterPro" id="IPR012349">
    <property type="entry name" value="Split_barrel_FMN-bd"/>
</dbReference>
<feature type="domain" description="Flavin reductase like" evidence="1">
    <location>
        <begin position="20"/>
        <end position="173"/>
    </location>
</feature>
<keyword evidence="3" id="KW-1185">Reference proteome</keyword>
<organism evidence="2 3">
    <name type="scientific">Hoeflea poritis</name>
    <dbReference type="NCBI Taxonomy" id="2993659"/>
    <lineage>
        <taxon>Bacteria</taxon>
        <taxon>Pseudomonadati</taxon>
        <taxon>Pseudomonadota</taxon>
        <taxon>Alphaproteobacteria</taxon>
        <taxon>Hyphomicrobiales</taxon>
        <taxon>Rhizobiaceae</taxon>
        <taxon>Hoeflea</taxon>
    </lineage>
</organism>
<dbReference type="Gene3D" id="2.30.110.10">
    <property type="entry name" value="Electron Transport, Fmn-binding Protein, Chain A"/>
    <property type="match status" value="1"/>
</dbReference>
<reference evidence="2" key="1">
    <citation type="submission" date="2022-11" db="EMBL/GenBank/DDBJ databases">
        <title>Hoeflea poritis sp. nov., isolated from scleractinian coral Porites lutea.</title>
        <authorList>
            <person name="Zhang G."/>
            <person name="Wei Q."/>
            <person name="Cai L."/>
        </authorList>
    </citation>
    <scope>NUCLEOTIDE SEQUENCE</scope>
    <source>
        <strain evidence="2">E7-10</strain>
    </source>
</reference>
<gene>
    <name evidence="2" type="ORF">OOZ53_20490</name>
</gene>
<name>A0ABT4VSV1_9HYPH</name>
<proteinExistence type="predicted"/>
<evidence type="ECO:0000313" key="2">
    <source>
        <dbReference type="EMBL" id="MDA4847751.1"/>
    </source>
</evidence>
<protein>
    <submittedName>
        <fullName evidence="2">Flavin reductase family protein</fullName>
    </submittedName>
</protein>
<comment type="caution">
    <text evidence="2">The sequence shown here is derived from an EMBL/GenBank/DDBJ whole genome shotgun (WGS) entry which is preliminary data.</text>
</comment>